<dbReference type="Proteomes" id="UP000740883">
    <property type="component" value="Unassembled WGS sequence"/>
</dbReference>
<keyword evidence="2" id="KW-1185">Reference proteome</keyword>
<name>A0A9P6GXF2_9MICR</name>
<reference evidence="1 2" key="1">
    <citation type="journal article" date="2020" name="Genome Biol. Evol.">
        <title>Comparative genomics of strictly vertically transmitted, feminizing microsporidia endosymbionts of amphipod crustaceans.</title>
        <authorList>
            <person name="Cormier A."/>
            <person name="Chebbi M.A."/>
            <person name="Giraud I."/>
            <person name="Wattier R."/>
            <person name="Teixeira M."/>
            <person name="Gilbert C."/>
            <person name="Rigaud T."/>
            <person name="Cordaux R."/>
        </authorList>
    </citation>
    <scope>NUCLEOTIDE SEQUENCE [LARGE SCALE GENOMIC DNA]</scope>
    <source>
        <strain evidence="1 2">Ou3-Ou53</strain>
    </source>
</reference>
<dbReference type="AlphaFoldDB" id="A0A9P6GXF2"/>
<evidence type="ECO:0000313" key="2">
    <source>
        <dbReference type="Proteomes" id="UP000740883"/>
    </source>
</evidence>
<dbReference type="Gene3D" id="1.10.340.70">
    <property type="match status" value="1"/>
</dbReference>
<comment type="caution">
    <text evidence="1">The sequence shown here is derived from an EMBL/GenBank/DDBJ whole genome shotgun (WGS) entry which is preliminary data.</text>
</comment>
<protein>
    <submittedName>
        <fullName evidence="1">Uncharacterized protein</fullName>
    </submittedName>
</protein>
<evidence type="ECO:0000313" key="1">
    <source>
        <dbReference type="EMBL" id="KAF9761261.1"/>
    </source>
</evidence>
<accession>A0A9P6GXF2</accession>
<organism evidence="1 2">
    <name type="scientific">Nosema granulosis</name>
    <dbReference type="NCBI Taxonomy" id="83296"/>
    <lineage>
        <taxon>Eukaryota</taxon>
        <taxon>Fungi</taxon>
        <taxon>Fungi incertae sedis</taxon>
        <taxon>Microsporidia</taxon>
        <taxon>Nosematidae</taxon>
        <taxon>Nosema</taxon>
    </lineage>
</organism>
<proteinExistence type="predicted"/>
<gene>
    <name evidence="1" type="ORF">NGRA_2765</name>
</gene>
<dbReference type="EMBL" id="SBJO01000378">
    <property type="protein sequence ID" value="KAF9761261.1"/>
    <property type="molecule type" value="Genomic_DNA"/>
</dbReference>
<sequence>MVSNVKNKEEYNHIVLMLKDRVKEIKMEKYSKKKLKIKAKAFVLIDNVLFLKDEDGLHKKVICNDQEEIMVLEATKLHNDNHFGMVRFEAKCNDYFFKIHRAIIRKVRSQCTVCLQS</sequence>